<keyword evidence="3" id="KW-1185">Reference proteome</keyword>
<comment type="caution">
    <text evidence="2">The sequence shown here is derived from an EMBL/GenBank/DDBJ whole genome shotgun (WGS) entry which is preliminary data.</text>
</comment>
<keyword evidence="1" id="KW-0732">Signal</keyword>
<dbReference type="SUPFAM" id="SSF48208">
    <property type="entry name" value="Six-hairpin glycosidases"/>
    <property type="match status" value="1"/>
</dbReference>
<dbReference type="AlphaFoldDB" id="A0A7W7SC25"/>
<dbReference type="InterPro" id="IPR012341">
    <property type="entry name" value="6hp_glycosidase-like_sf"/>
</dbReference>
<dbReference type="SUPFAM" id="SSF49785">
    <property type="entry name" value="Galactose-binding domain-like"/>
    <property type="match status" value="1"/>
</dbReference>
<proteinExistence type="predicted"/>
<name>A0A7W7SC25_9ACTN</name>
<organism evidence="2 3">
    <name type="scientific">Kitasatospora gansuensis</name>
    <dbReference type="NCBI Taxonomy" id="258050"/>
    <lineage>
        <taxon>Bacteria</taxon>
        <taxon>Bacillati</taxon>
        <taxon>Actinomycetota</taxon>
        <taxon>Actinomycetes</taxon>
        <taxon>Kitasatosporales</taxon>
        <taxon>Streptomycetaceae</taxon>
        <taxon>Kitasatospora</taxon>
    </lineage>
</organism>
<evidence type="ECO:0008006" key="4">
    <source>
        <dbReference type="Google" id="ProtNLM"/>
    </source>
</evidence>
<dbReference type="EMBL" id="JACHJR010000001">
    <property type="protein sequence ID" value="MBB4947522.1"/>
    <property type="molecule type" value="Genomic_DNA"/>
</dbReference>
<protein>
    <recommendedName>
        <fullName evidence="4">CBM6 domain-containing protein</fullName>
    </recommendedName>
</protein>
<gene>
    <name evidence="2" type="ORF">F4556_003057</name>
</gene>
<dbReference type="RefSeq" id="WP_184915611.1">
    <property type="nucleotide sequence ID" value="NZ_JACHJR010000001.1"/>
</dbReference>
<reference evidence="2 3" key="1">
    <citation type="submission" date="2020-08" db="EMBL/GenBank/DDBJ databases">
        <title>Sequencing the genomes of 1000 actinobacteria strains.</title>
        <authorList>
            <person name="Klenk H.-P."/>
        </authorList>
    </citation>
    <scope>NUCLEOTIDE SEQUENCE [LARGE SCALE GENOMIC DNA]</scope>
    <source>
        <strain evidence="2 3">DSM 44786</strain>
    </source>
</reference>
<sequence>MRRARLPLLTALALLIPLVPQTLAVAGAAPAAAAKVPTVLNPGFELGTRGWEFTSGAGVASNYPHGGAKLAYLDGGRGFRVAQTLTAPTAGRYDISAWIATGGPNGRFVVRVNGVEAGAVTVPTRYEYSRHTVSRVSVAGGDRLEIAFESGDGWLNVDDVMISPAAPADPRISSSDPKVVEMFDWAKRKANSWVLLAGSTGPVNVDENNRFGTGTATYGPSYWAGYANRSGYYSRDMAHQVVGAQVLGLTAENRSMLRSFAASATEAHKYYPVWAHNFDTGSYLSIDYRNPSSFVREVPAPFELVEKAAQAYRWSGDAAYVNDEVFWDFYRHTTKEFVALHNAAKGNGAVQVAEGTGKGIFSGTASYNEQGNEKLAEAGDGIAAQYQAYLAVAALAKAKGDAALAAEAEQQAAALKQYFNSEWSGTGSGADMVRAYSLDGTAFKGWGLENSWFMPMKKIIEAGPRNDAYLDYIDAQAAGADGPSNIEAFTYLPDTFFNNNRNDTAWKWMRHVYDQRDVQHVNASQGPNGDYPEVSFTLVGQTVSGLLGLDPDAPNRRLTTQSRLPAGMDWLQVDDIPVGKDTVGLRHDGATSSTLTNHSASRTYTWEARFVGSHPTLTVNGAARPALTKVEHGVTYSYASVKVTPGQAVVVGVAG</sequence>
<accession>A0A7W7SC25</accession>
<dbReference type="InterPro" id="IPR008979">
    <property type="entry name" value="Galactose-bd-like_sf"/>
</dbReference>
<dbReference type="GO" id="GO:0005975">
    <property type="term" value="P:carbohydrate metabolic process"/>
    <property type="evidence" value="ECO:0007669"/>
    <property type="project" value="InterPro"/>
</dbReference>
<evidence type="ECO:0000256" key="1">
    <source>
        <dbReference type="SAM" id="SignalP"/>
    </source>
</evidence>
<evidence type="ECO:0000313" key="3">
    <source>
        <dbReference type="Proteomes" id="UP000573327"/>
    </source>
</evidence>
<dbReference type="Gene3D" id="1.50.10.10">
    <property type="match status" value="1"/>
</dbReference>
<feature type="chain" id="PRO_5038863852" description="CBM6 domain-containing protein" evidence="1">
    <location>
        <begin position="25"/>
        <end position="655"/>
    </location>
</feature>
<dbReference type="Proteomes" id="UP000573327">
    <property type="component" value="Unassembled WGS sequence"/>
</dbReference>
<feature type="signal peptide" evidence="1">
    <location>
        <begin position="1"/>
        <end position="24"/>
    </location>
</feature>
<evidence type="ECO:0000313" key="2">
    <source>
        <dbReference type="EMBL" id="MBB4947522.1"/>
    </source>
</evidence>
<dbReference type="Gene3D" id="2.60.120.260">
    <property type="entry name" value="Galactose-binding domain-like"/>
    <property type="match status" value="1"/>
</dbReference>
<dbReference type="InterPro" id="IPR008928">
    <property type="entry name" value="6-hairpin_glycosidase_sf"/>
</dbReference>